<dbReference type="PANTHER" id="PTHR48045:SF31">
    <property type="entry name" value="UDP-GLYCOSYLTRANSFERASE 76B1-LIKE"/>
    <property type="match status" value="1"/>
</dbReference>
<proteinExistence type="predicted"/>
<organism evidence="2 3">
    <name type="scientific">Tulasnella calospora MUT 4182</name>
    <dbReference type="NCBI Taxonomy" id="1051891"/>
    <lineage>
        <taxon>Eukaryota</taxon>
        <taxon>Fungi</taxon>
        <taxon>Dikarya</taxon>
        <taxon>Basidiomycota</taxon>
        <taxon>Agaricomycotina</taxon>
        <taxon>Agaricomycetes</taxon>
        <taxon>Cantharellales</taxon>
        <taxon>Tulasnellaceae</taxon>
        <taxon>Tulasnella</taxon>
    </lineage>
</organism>
<keyword evidence="1" id="KW-0808">Transferase</keyword>
<dbReference type="OrthoDB" id="5835829at2759"/>
<dbReference type="GO" id="GO:0008194">
    <property type="term" value="F:UDP-glycosyltransferase activity"/>
    <property type="evidence" value="ECO:0007669"/>
    <property type="project" value="InterPro"/>
</dbReference>
<evidence type="ECO:0000256" key="1">
    <source>
        <dbReference type="ARBA" id="ARBA00022679"/>
    </source>
</evidence>
<dbReference type="InterPro" id="IPR002213">
    <property type="entry name" value="UDP_glucos_trans"/>
</dbReference>
<dbReference type="HOGENOM" id="CLU_001724_12_1_1"/>
<dbReference type="STRING" id="1051891.A0A0C3Q0E7"/>
<evidence type="ECO:0008006" key="4">
    <source>
        <dbReference type="Google" id="ProtNLM"/>
    </source>
</evidence>
<reference evidence="2 3" key="1">
    <citation type="submission" date="2014-04" db="EMBL/GenBank/DDBJ databases">
        <authorList>
            <consortium name="DOE Joint Genome Institute"/>
            <person name="Kuo A."/>
            <person name="Girlanda M."/>
            <person name="Perotto S."/>
            <person name="Kohler A."/>
            <person name="Nagy L.G."/>
            <person name="Floudas D."/>
            <person name="Copeland A."/>
            <person name="Barry K.W."/>
            <person name="Cichocki N."/>
            <person name="Veneault-Fourrey C."/>
            <person name="LaButti K."/>
            <person name="Lindquist E.A."/>
            <person name="Lipzen A."/>
            <person name="Lundell T."/>
            <person name="Morin E."/>
            <person name="Murat C."/>
            <person name="Sun H."/>
            <person name="Tunlid A."/>
            <person name="Henrissat B."/>
            <person name="Grigoriev I.V."/>
            <person name="Hibbett D.S."/>
            <person name="Martin F."/>
            <person name="Nordberg H.P."/>
            <person name="Cantor M.N."/>
            <person name="Hua S.X."/>
        </authorList>
    </citation>
    <scope>NUCLEOTIDE SEQUENCE [LARGE SCALE GENOMIC DNA]</scope>
    <source>
        <strain evidence="2 3">MUT 4182</strain>
    </source>
</reference>
<dbReference type="EMBL" id="KN823138">
    <property type="protein sequence ID" value="KIO21440.1"/>
    <property type="molecule type" value="Genomic_DNA"/>
</dbReference>
<name>A0A0C3Q0E7_9AGAM</name>
<gene>
    <name evidence="2" type="ORF">M407DRAFT_28961</name>
</gene>
<evidence type="ECO:0000313" key="3">
    <source>
        <dbReference type="Proteomes" id="UP000054248"/>
    </source>
</evidence>
<dbReference type="SUPFAM" id="SSF53756">
    <property type="entry name" value="UDP-Glycosyltransferase/glycogen phosphorylase"/>
    <property type="match status" value="1"/>
</dbReference>
<dbReference type="PANTHER" id="PTHR48045">
    <property type="entry name" value="UDP-GLYCOSYLTRANSFERASE 72B1"/>
    <property type="match status" value="1"/>
</dbReference>
<dbReference type="Gene3D" id="3.40.50.2000">
    <property type="entry name" value="Glycogen Phosphorylase B"/>
    <property type="match status" value="2"/>
</dbReference>
<evidence type="ECO:0000313" key="2">
    <source>
        <dbReference type="EMBL" id="KIO21440.1"/>
    </source>
</evidence>
<accession>A0A0C3Q0E7</accession>
<dbReference type="Proteomes" id="UP000054248">
    <property type="component" value="Unassembled WGS sequence"/>
</dbReference>
<keyword evidence="3" id="KW-1185">Reference proteome</keyword>
<dbReference type="AlphaFoldDB" id="A0A0C3Q0E7"/>
<reference evidence="3" key="2">
    <citation type="submission" date="2015-01" db="EMBL/GenBank/DDBJ databases">
        <title>Evolutionary Origins and Diversification of the Mycorrhizal Mutualists.</title>
        <authorList>
            <consortium name="DOE Joint Genome Institute"/>
            <consortium name="Mycorrhizal Genomics Consortium"/>
            <person name="Kohler A."/>
            <person name="Kuo A."/>
            <person name="Nagy L.G."/>
            <person name="Floudas D."/>
            <person name="Copeland A."/>
            <person name="Barry K.W."/>
            <person name="Cichocki N."/>
            <person name="Veneault-Fourrey C."/>
            <person name="LaButti K."/>
            <person name="Lindquist E.A."/>
            <person name="Lipzen A."/>
            <person name="Lundell T."/>
            <person name="Morin E."/>
            <person name="Murat C."/>
            <person name="Riley R."/>
            <person name="Ohm R."/>
            <person name="Sun H."/>
            <person name="Tunlid A."/>
            <person name="Henrissat B."/>
            <person name="Grigoriev I.V."/>
            <person name="Hibbett D.S."/>
            <person name="Martin F."/>
        </authorList>
    </citation>
    <scope>NUCLEOTIDE SEQUENCE [LARGE SCALE GENOMIC DNA]</scope>
    <source>
        <strain evidence="3">MUT 4182</strain>
    </source>
</reference>
<dbReference type="Pfam" id="PF00201">
    <property type="entry name" value="UDPGT"/>
    <property type="match status" value="1"/>
</dbReference>
<protein>
    <recommendedName>
        <fullName evidence="4">Glycosyltransferase family 1 protein</fullName>
    </recommendedName>
</protein>
<sequence>MASPSLHFVACNYPALGHTRPQLGLITRLIQNHSDLLITIFVYSPYVPSTRKELQALLPNLSRVRLIGVGPFSDNAGRGFESLFPAYVSLQELIPASYKEIVAGGSLTCTATGNVFDYASVPIPTIILSDLATPFAGQGIKAITPDVKLLVSWMGTTSFFIHRFGPDELGGYGSLEEKATAALVKDNLDEKSFMEVAFKFESNFKGNPLINAEDLAMFDYEIFPQDVDNASYTPVYINAAKQTNGWADGVAICSTGDFEPKARQVLQDWYEGTHGKRAFFVGPYTAPRDLSKSLDFNGDASMLLPFLESHPKQSVWLISFGTLFYPSRHPSQIETVLRTLLKTGTPFIMSVAASMYTPLPDDILREAKDRGLGLFADFLPQTAVLAHPSTGVFVSHAGVNSMFESIEANVLNVFWPMTCDQPIHAAHMTLKLDASYELIQVRTGTGAQPPKRGDIVEGTDEAIAQEIAGIVEDLKGPVGERKRRNLAAVRSQLLADLAKGGDADAEVQKLINFGTPV</sequence>